<dbReference type="EMBL" id="GBXM01017397">
    <property type="protein sequence ID" value="JAH91180.1"/>
    <property type="molecule type" value="Transcribed_RNA"/>
</dbReference>
<organism evidence="1">
    <name type="scientific">Anguilla anguilla</name>
    <name type="common">European freshwater eel</name>
    <name type="synonym">Muraena anguilla</name>
    <dbReference type="NCBI Taxonomy" id="7936"/>
    <lineage>
        <taxon>Eukaryota</taxon>
        <taxon>Metazoa</taxon>
        <taxon>Chordata</taxon>
        <taxon>Craniata</taxon>
        <taxon>Vertebrata</taxon>
        <taxon>Euteleostomi</taxon>
        <taxon>Actinopterygii</taxon>
        <taxon>Neopterygii</taxon>
        <taxon>Teleostei</taxon>
        <taxon>Anguilliformes</taxon>
        <taxon>Anguillidae</taxon>
        <taxon>Anguilla</taxon>
    </lineage>
</organism>
<proteinExistence type="predicted"/>
<evidence type="ECO:0000313" key="1">
    <source>
        <dbReference type="EMBL" id="JAH91180.1"/>
    </source>
</evidence>
<accession>A0A0E9WNM2</accession>
<sequence>MGIVLRSDDLLTPGGELINRHHSLDLRLVKDAVSNIYQ</sequence>
<name>A0A0E9WNM2_ANGAN</name>
<protein>
    <submittedName>
        <fullName evidence="1">Uncharacterized protein</fullName>
    </submittedName>
</protein>
<reference evidence="1" key="1">
    <citation type="submission" date="2014-11" db="EMBL/GenBank/DDBJ databases">
        <authorList>
            <person name="Amaro Gonzalez C."/>
        </authorList>
    </citation>
    <scope>NUCLEOTIDE SEQUENCE</scope>
</reference>
<dbReference type="AlphaFoldDB" id="A0A0E9WNM2"/>
<reference evidence="1" key="2">
    <citation type="journal article" date="2015" name="Fish Shellfish Immunol.">
        <title>Early steps in the European eel (Anguilla anguilla)-Vibrio vulnificus interaction in the gills: Role of the RtxA13 toxin.</title>
        <authorList>
            <person name="Callol A."/>
            <person name="Pajuelo D."/>
            <person name="Ebbesson L."/>
            <person name="Teles M."/>
            <person name="MacKenzie S."/>
            <person name="Amaro C."/>
        </authorList>
    </citation>
    <scope>NUCLEOTIDE SEQUENCE</scope>
</reference>